<comment type="caution">
    <text evidence="4">The sequence shown here is derived from an EMBL/GenBank/DDBJ whole genome shotgun (WGS) entry which is preliminary data.</text>
</comment>
<evidence type="ECO:0000259" key="3">
    <source>
        <dbReference type="PROSITE" id="PS50003"/>
    </source>
</evidence>
<evidence type="ECO:0000256" key="1">
    <source>
        <dbReference type="PROSITE-ProRule" id="PRU00023"/>
    </source>
</evidence>
<evidence type="ECO:0000256" key="2">
    <source>
        <dbReference type="SAM" id="MobiDB-lite"/>
    </source>
</evidence>
<dbReference type="PROSITE" id="PS50088">
    <property type="entry name" value="ANK_REPEAT"/>
    <property type="match status" value="2"/>
</dbReference>
<proteinExistence type="predicted"/>
<feature type="domain" description="PH" evidence="3">
    <location>
        <begin position="290"/>
        <end position="401"/>
    </location>
</feature>
<name>A0AA41N9Z8_SCICA</name>
<keyword evidence="1" id="KW-0040">ANK repeat</keyword>
<protein>
    <submittedName>
        <fullName evidence="4">Ankyrin repeat, SAM and basic leucine zipper domain-containing protein 1</fullName>
    </submittedName>
</protein>
<dbReference type="Pfam" id="PF12796">
    <property type="entry name" value="Ank_2"/>
    <property type="match status" value="1"/>
</dbReference>
<dbReference type="PRINTS" id="PR01415">
    <property type="entry name" value="ANKYRIN"/>
</dbReference>
<dbReference type="SUPFAM" id="SSF48403">
    <property type="entry name" value="Ankyrin repeat"/>
    <property type="match status" value="1"/>
</dbReference>
<accession>A0AA41N9Z8</accession>
<dbReference type="Gene3D" id="1.25.40.20">
    <property type="entry name" value="Ankyrin repeat-containing domain"/>
    <property type="match status" value="1"/>
</dbReference>
<dbReference type="InterPro" id="IPR001849">
    <property type="entry name" value="PH_domain"/>
</dbReference>
<dbReference type="Proteomes" id="UP001166674">
    <property type="component" value="Unassembled WGS sequence"/>
</dbReference>
<dbReference type="GO" id="GO:0071546">
    <property type="term" value="C:pi-body"/>
    <property type="evidence" value="ECO:0007669"/>
    <property type="project" value="TreeGrafter"/>
</dbReference>
<dbReference type="Pfam" id="PF00169">
    <property type="entry name" value="PH"/>
    <property type="match status" value="1"/>
</dbReference>
<dbReference type="PROSITE" id="PS50297">
    <property type="entry name" value="ANK_REP_REGION"/>
    <property type="match status" value="2"/>
</dbReference>
<reference evidence="4" key="1">
    <citation type="submission" date="2020-03" db="EMBL/GenBank/DDBJ databases">
        <title>Studies in the Genomics of Life Span.</title>
        <authorList>
            <person name="Glass D."/>
        </authorList>
    </citation>
    <scope>NUCLEOTIDE SEQUENCE</scope>
    <source>
        <strain evidence="4">SUZIE</strain>
        <tissue evidence="4">Muscle</tissue>
    </source>
</reference>
<dbReference type="PANTHER" id="PTHR24157:SF3">
    <property type="entry name" value="ANKYRIN REPEAT, SAM AND BASIC LEUCINE ZIPPER DOMAIN-CONTAINING PROTEIN 1"/>
    <property type="match status" value="1"/>
</dbReference>
<dbReference type="PANTHER" id="PTHR24157">
    <property type="entry name" value="ANKYRIN REPEAT, SAM AND BASIC LEUCINE ZIPPER DOMAIN-CONTAINING PROTEIN 1"/>
    <property type="match status" value="1"/>
</dbReference>
<dbReference type="EMBL" id="JAATJV010407742">
    <property type="protein sequence ID" value="MBZ3886346.1"/>
    <property type="molecule type" value="Genomic_DNA"/>
</dbReference>
<dbReference type="InterPro" id="IPR002110">
    <property type="entry name" value="Ankyrin_rpt"/>
</dbReference>
<sequence>MAANAVVGPLWGLAVAGGEESSDSEDDGWQIWYLDRASQKLKRPLPTEEKNEMFKKALTTGDTSLVEELLDSGISVHCKFRYGWTPLIYAASIANVEMVQLLLDRGANANFDKDKQAVLMTGCSACGSEEQILKCVELLLSRNIDPSVTCRRLMTPIMYAAQDGHPQVVALLVAHGAEVNAQDENGYAVLHAHLDRGAVKVLTEAKGYQRKLPKQVTEDILKPESCPGLKLVRAPRTSNTFREALALRVTKPDVVWSLCATYSQLNQQSLVAESPDLRGTRSPAPEKSPVIVKCMTLDIQQSAPNTSHKAWRKYWFILWSSQWGGDPGVLEYYKHDQSKKLLGIIILCPCEQVDTNVTFYKKWLPCDFVFLIKTSVHTFYLMAETKEDMHKLVQSIHQVCGFQQEVESTGVINSLKMQETCSFKGVTLLLRSLPRVMIPMSAGSMVKPKDMASKNHTRGSPTGSKTDSDDPYIFKAHTKTPLSDFEIPKTSIMDKSQSIFVAAAPGNKAMVTSYHLHKPNHVVKPPQIYPS</sequence>
<dbReference type="AlphaFoldDB" id="A0AA41N9Z8"/>
<dbReference type="Gene3D" id="2.30.29.30">
    <property type="entry name" value="Pleckstrin-homology domain (PH domain)/Phosphotyrosine-binding domain (PTB)"/>
    <property type="match status" value="1"/>
</dbReference>
<dbReference type="SUPFAM" id="SSF50729">
    <property type="entry name" value="PH domain-like"/>
    <property type="match status" value="1"/>
</dbReference>
<feature type="region of interest" description="Disordered" evidence="2">
    <location>
        <begin position="446"/>
        <end position="473"/>
    </location>
</feature>
<dbReference type="InterPro" id="IPR011993">
    <property type="entry name" value="PH-like_dom_sf"/>
</dbReference>
<feature type="repeat" description="ANK" evidence="1">
    <location>
        <begin position="82"/>
        <end position="114"/>
    </location>
</feature>
<evidence type="ECO:0000313" key="4">
    <source>
        <dbReference type="EMBL" id="MBZ3886346.1"/>
    </source>
</evidence>
<evidence type="ECO:0000313" key="5">
    <source>
        <dbReference type="Proteomes" id="UP001166674"/>
    </source>
</evidence>
<gene>
    <name evidence="4" type="ORF">SUZIE_187615</name>
</gene>
<dbReference type="InterPro" id="IPR036770">
    <property type="entry name" value="Ankyrin_rpt-contain_sf"/>
</dbReference>
<dbReference type="SMART" id="SM00248">
    <property type="entry name" value="ANK"/>
    <property type="match status" value="3"/>
</dbReference>
<organism evidence="4 5">
    <name type="scientific">Sciurus carolinensis</name>
    <name type="common">Eastern gray squirrel</name>
    <dbReference type="NCBI Taxonomy" id="30640"/>
    <lineage>
        <taxon>Eukaryota</taxon>
        <taxon>Metazoa</taxon>
        <taxon>Chordata</taxon>
        <taxon>Craniata</taxon>
        <taxon>Vertebrata</taxon>
        <taxon>Euteleostomi</taxon>
        <taxon>Mammalia</taxon>
        <taxon>Eutheria</taxon>
        <taxon>Euarchontoglires</taxon>
        <taxon>Glires</taxon>
        <taxon>Rodentia</taxon>
        <taxon>Sciuromorpha</taxon>
        <taxon>Sciuridae</taxon>
        <taxon>Sciurinae</taxon>
        <taxon>Sciurini</taxon>
        <taxon>Sciurus</taxon>
    </lineage>
</organism>
<feature type="repeat" description="ANK" evidence="1">
    <location>
        <begin position="152"/>
        <end position="184"/>
    </location>
</feature>
<dbReference type="PROSITE" id="PS50003">
    <property type="entry name" value="PH_DOMAIN"/>
    <property type="match status" value="1"/>
</dbReference>
<dbReference type="Pfam" id="PF00023">
    <property type="entry name" value="Ank"/>
    <property type="match status" value="1"/>
</dbReference>
<dbReference type="SMART" id="SM00233">
    <property type="entry name" value="PH"/>
    <property type="match status" value="1"/>
</dbReference>
<keyword evidence="5" id="KW-1185">Reference proteome</keyword>